<reference evidence="9" key="1">
    <citation type="submission" date="2020-10" db="EMBL/GenBank/DDBJ databases">
        <title>Connecting structure to function with the recovery of over 1000 high-quality activated sludge metagenome-assembled genomes encoding full-length rRNA genes using long-read sequencing.</title>
        <authorList>
            <person name="Singleton C.M."/>
            <person name="Petriglieri F."/>
            <person name="Kristensen J.M."/>
            <person name="Kirkegaard R.H."/>
            <person name="Michaelsen T.Y."/>
            <person name="Andersen M.H."/>
            <person name="Karst S.M."/>
            <person name="Dueholm M.S."/>
            <person name="Nielsen P.H."/>
            <person name="Albertsen M."/>
        </authorList>
    </citation>
    <scope>NUCLEOTIDE SEQUENCE</scope>
    <source>
        <strain evidence="9">EsbW_18-Q3-R4-48_MAXAC.044</strain>
    </source>
</reference>
<feature type="transmembrane region" description="Helical" evidence="6">
    <location>
        <begin position="12"/>
        <end position="30"/>
    </location>
</feature>
<dbReference type="InterPro" id="IPR024588">
    <property type="entry name" value="YejM_N"/>
</dbReference>
<dbReference type="InterPro" id="IPR000917">
    <property type="entry name" value="Sulfatase_N"/>
</dbReference>
<keyword evidence="5 6" id="KW-0472">Membrane</keyword>
<evidence type="ECO:0000256" key="4">
    <source>
        <dbReference type="ARBA" id="ARBA00022989"/>
    </source>
</evidence>
<feature type="transmembrane region" description="Helical" evidence="6">
    <location>
        <begin position="174"/>
        <end position="194"/>
    </location>
</feature>
<proteinExistence type="predicted"/>
<dbReference type="InterPro" id="IPR017850">
    <property type="entry name" value="Alkaline_phosphatase_core_sf"/>
</dbReference>
<dbReference type="SUPFAM" id="SSF53649">
    <property type="entry name" value="Alkaline phosphatase-like"/>
    <property type="match status" value="1"/>
</dbReference>
<dbReference type="AlphaFoldDB" id="A0A9D7IER9"/>
<feature type="transmembrane region" description="Helical" evidence="6">
    <location>
        <begin position="83"/>
        <end position="101"/>
    </location>
</feature>
<comment type="caution">
    <text evidence="9">The sequence shown here is derived from an EMBL/GenBank/DDBJ whole genome shotgun (WGS) entry which is preliminary data.</text>
</comment>
<accession>A0A9D7IER9</accession>
<dbReference type="Pfam" id="PF00884">
    <property type="entry name" value="Sulfatase"/>
    <property type="match status" value="1"/>
</dbReference>
<evidence type="ECO:0000256" key="1">
    <source>
        <dbReference type="ARBA" id="ARBA00004651"/>
    </source>
</evidence>
<feature type="transmembrane region" description="Helical" evidence="6">
    <location>
        <begin position="108"/>
        <end position="127"/>
    </location>
</feature>
<dbReference type="PANTHER" id="PTHR47371">
    <property type="entry name" value="LIPOTEICHOIC ACID SYNTHASE"/>
    <property type="match status" value="1"/>
</dbReference>
<keyword evidence="2" id="KW-1003">Cell membrane</keyword>
<evidence type="ECO:0000259" key="7">
    <source>
        <dbReference type="Pfam" id="PF00884"/>
    </source>
</evidence>
<keyword evidence="3 6" id="KW-0812">Transmembrane</keyword>
<evidence type="ECO:0000256" key="2">
    <source>
        <dbReference type="ARBA" id="ARBA00022475"/>
    </source>
</evidence>
<evidence type="ECO:0000259" key="8">
    <source>
        <dbReference type="Pfam" id="PF11893"/>
    </source>
</evidence>
<feature type="transmembrane region" description="Helical" evidence="6">
    <location>
        <begin position="139"/>
        <end position="162"/>
    </location>
</feature>
<organism evidence="9 10">
    <name type="scientific">Candidatus Propionivibrio dominans</name>
    <dbReference type="NCBI Taxonomy" id="2954373"/>
    <lineage>
        <taxon>Bacteria</taxon>
        <taxon>Pseudomonadati</taxon>
        <taxon>Pseudomonadota</taxon>
        <taxon>Betaproteobacteria</taxon>
        <taxon>Rhodocyclales</taxon>
        <taxon>Rhodocyclaceae</taxon>
        <taxon>Propionivibrio</taxon>
    </lineage>
</organism>
<gene>
    <name evidence="9" type="ORF">IPJ48_21500</name>
</gene>
<dbReference type="GO" id="GO:0005886">
    <property type="term" value="C:plasma membrane"/>
    <property type="evidence" value="ECO:0007669"/>
    <property type="project" value="UniProtKB-SubCell"/>
</dbReference>
<dbReference type="Pfam" id="PF11893">
    <property type="entry name" value="DUF3413"/>
    <property type="match status" value="1"/>
</dbReference>
<feature type="domain" description="Sulfatase N-terminal" evidence="7">
    <location>
        <begin position="262"/>
        <end position="348"/>
    </location>
</feature>
<name>A0A9D7IER9_9RHOO</name>
<comment type="subcellular location">
    <subcellularLocation>
        <location evidence="1">Cell membrane</location>
        <topology evidence="1">Multi-pass membrane protein</topology>
    </subcellularLocation>
</comment>
<dbReference type="InterPro" id="IPR050448">
    <property type="entry name" value="OpgB/LTA_synthase_biosynth"/>
</dbReference>
<evidence type="ECO:0000256" key="5">
    <source>
        <dbReference type="ARBA" id="ARBA00023136"/>
    </source>
</evidence>
<evidence type="ECO:0000313" key="9">
    <source>
        <dbReference type="EMBL" id="MBK7425450.1"/>
    </source>
</evidence>
<keyword evidence="4 6" id="KW-1133">Transmembrane helix</keyword>
<dbReference type="PANTHER" id="PTHR47371:SF3">
    <property type="entry name" value="PHOSPHOGLYCEROL TRANSFERASE I"/>
    <property type="match status" value="1"/>
</dbReference>
<dbReference type="EMBL" id="JADJNC010000067">
    <property type="protein sequence ID" value="MBK7425450.1"/>
    <property type="molecule type" value="Genomic_DNA"/>
</dbReference>
<feature type="transmembrane region" description="Helical" evidence="6">
    <location>
        <begin position="42"/>
        <end position="63"/>
    </location>
</feature>
<evidence type="ECO:0000313" key="10">
    <source>
        <dbReference type="Proteomes" id="UP000886602"/>
    </source>
</evidence>
<feature type="domain" description="Inner membrane protein YejM N-terminal" evidence="8">
    <location>
        <begin position="4"/>
        <end position="253"/>
    </location>
</feature>
<dbReference type="Gene3D" id="3.40.720.10">
    <property type="entry name" value="Alkaline Phosphatase, subunit A"/>
    <property type="match status" value="1"/>
</dbReference>
<protein>
    <submittedName>
        <fullName evidence="9">DUF3413 domain-containing protein</fullName>
    </submittedName>
</protein>
<sequence>MLSVHQLRRVLAYFFLLTYLVLLAITWDGIDFASASRDGPLVLAFAVAVWLTYGLIYLLPALFLTWLVEKFVHREREIGHKAVFYPLAILSTGITTLFFFANAKLFTLYGIFINSFVINLVSTPGGLESLGASDASNATFAFIALGFLLLQAVLLAVTLFFYRKFGEPRWLPSRFFASLLILFAITTLGERMVYTYSAATGITSITSLTQKVPYYLGITARSLLSKFGVKVDRKKNDYQLAKGHLNYPLNPLEVEKPAKPFNVVWLVSESWRADTLDAEIMPNTWAFAQNAKRFTRNFSGGNGTRVGMFTMFTGIPGNYWFPMLAERKGAPVIDVLKAQDYQMSFFTSAKFSYPEFDATIFSQVPSEQLHEIPGGAQGWEKGSAERKQPAQVHRNTRQEQAVFYLHVL</sequence>
<evidence type="ECO:0000256" key="3">
    <source>
        <dbReference type="ARBA" id="ARBA00022692"/>
    </source>
</evidence>
<dbReference type="Proteomes" id="UP000886602">
    <property type="component" value="Unassembled WGS sequence"/>
</dbReference>
<evidence type="ECO:0000256" key="6">
    <source>
        <dbReference type="SAM" id="Phobius"/>
    </source>
</evidence>